<gene>
    <name evidence="3" type="ORF">MCOS_LOCUS4738</name>
</gene>
<sequence>MSPRQTRVLSKRGRRSTVPLEQRQAMTRVKKRHLERRRRAHISEKMTELYDLAMSLVGGDPRNHSWLHKTTLLNDCIKVLQTLSYVMREMPEVQASIKTVFGQRLNSKTVPLFEKDKENMPPPTLIQSSNTLTGKTPKIANATPESGYHGSFASCLQQQSHNQPNFSADTDVTFTPIRRLLDRKHHHLPLSQFLNTSKPQDYPMDLSFPKSHDKGHQLWRPYAI</sequence>
<accession>A0A0R3UCT8</accession>
<feature type="region of interest" description="Disordered" evidence="1">
    <location>
        <begin position="114"/>
        <end position="135"/>
    </location>
</feature>
<evidence type="ECO:0000259" key="2">
    <source>
        <dbReference type="PROSITE" id="PS50888"/>
    </source>
</evidence>
<evidence type="ECO:0000313" key="4">
    <source>
        <dbReference type="Proteomes" id="UP000267029"/>
    </source>
</evidence>
<dbReference type="EMBL" id="UXSR01002185">
    <property type="protein sequence ID" value="VDD78735.1"/>
    <property type="molecule type" value="Genomic_DNA"/>
</dbReference>
<evidence type="ECO:0000313" key="3">
    <source>
        <dbReference type="EMBL" id="VDD78735.1"/>
    </source>
</evidence>
<dbReference type="Proteomes" id="UP000267029">
    <property type="component" value="Unassembled WGS sequence"/>
</dbReference>
<dbReference type="OrthoDB" id="6264573at2759"/>
<feature type="compositionally biased region" description="Polar residues" evidence="1">
    <location>
        <begin position="125"/>
        <end position="134"/>
    </location>
</feature>
<dbReference type="AlphaFoldDB" id="A0A0R3UCT8"/>
<dbReference type="GO" id="GO:0046983">
    <property type="term" value="F:protein dimerization activity"/>
    <property type="evidence" value="ECO:0007669"/>
    <property type="project" value="InterPro"/>
</dbReference>
<feature type="domain" description="BHLH" evidence="2">
    <location>
        <begin position="26"/>
        <end position="83"/>
    </location>
</feature>
<organism evidence="3 4">
    <name type="scientific">Mesocestoides corti</name>
    <name type="common">Flatworm</name>
    <dbReference type="NCBI Taxonomy" id="53468"/>
    <lineage>
        <taxon>Eukaryota</taxon>
        <taxon>Metazoa</taxon>
        <taxon>Spiralia</taxon>
        <taxon>Lophotrochozoa</taxon>
        <taxon>Platyhelminthes</taxon>
        <taxon>Cestoda</taxon>
        <taxon>Eucestoda</taxon>
        <taxon>Cyclophyllidea</taxon>
        <taxon>Mesocestoididae</taxon>
        <taxon>Mesocestoides</taxon>
    </lineage>
</organism>
<dbReference type="Gene3D" id="4.10.280.10">
    <property type="entry name" value="Helix-loop-helix DNA-binding domain"/>
    <property type="match status" value="1"/>
</dbReference>
<keyword evidence="4" id="KW-1185">Reference proteome</keyword>
<evidence type="ECO:0000256" key="1">
    <source>
        <dbReference type="SAM" id="MobiDB-lite"/>
    </source>
</evidence>
<dbReference type="InterPro" id="IPR011598">
    <property type="entry name" value="bHLH_dom"/>
</dbReference>
<dbReference type="InterPro" id="IPR036638">
    <property type="entry name" value="HLH_DNA-bd_sf"/>
</dbReference>
<reference evidence="3 4" key="1">
    <citation type="submission" date="2018-10" db="EMBL/GenBank/DDBJ databases">
        <authorList>
            <consortium name="Pathogen Informatics"/>
        </authorList>
    </citation>
    <scope>NUCLEOTIDE SEQUENCE [LARGE SCALE GENOMIC DNA]</scope>
</reference>
<proteinExistence type="predicted"/>
<dbReference type="SUPFAM" id="SSF47459">
    <property type="entry name" value="HLH, helix-loop-helix DNA-binding domain"/>
    <property type="match status" value="1"/>
</dbReference>
<name>A0A0R3UCT8_MESCO</name>
<dbReference type="PROSITE" id="PS50888">
    <property type="entry name" value="BHLH"/>
    <property type="match status" value="1"/>
</dbReference>
<protein>
    <recommendedName>
        <fullName evidence="2">BHLH domain-containing protein</fullName>
    </recommendedName>
</protein>